<proteinExistence type="predicted"/>
<dbReference type="Proteomes" id="UP000567067">
    <property type="component" value="Unassembled WGS sequence"/>
</dbReference>
<evidence type="ECO:0000313" key="2">
    <source>
        <dbReference type="Proteomes" id="UP000567067"/>
    </source>
</evidence>
<dbReference type="EMBL" id="JACJIP010000005">
    <property type="protein sequence ID" value="MBA9084653.1"/>
    <property type="molecule type" value="Genomic_DNA"/>
</dbReference>
<evidence type="ECO:0000313" key="1">
    <source>
        <dbReference type="EMBL" id="MBA9084653.1"/>
    </source>
</evidence>
<reference evidence="1 2" key="1">
    <citation type="submission" date="2020-08" db="EMBL/GenBank/DDBJ databases">
        <title>Genomic Encyclopedia of Type Strains, Phase III (KMG-III): the genomes of soil and plant-associated and newly described type strains.</title>
        <authorList>
            <person name="Whitman W."/>
        </authorList>
    </citation>
    <scope>NUCLEOTIDE SEQUENCE [LARGE SCALE GENOMIC DNA]</scope>
    <source>
        <strain evidence="1 2">CECT 8693</strain>
    </source>
</reference>
<accession>A0A7W3SRD3</accession>
<dbReference type="RefSeq" id="WP_182534664.1">
    <property type="nucleotide sequence ID" value="NZ_JACJIP010000005.1"/>
</dbReference>
<gene>
    <name evidence="1" type="ORF">FHR92_001114</name>
</gene>
<name>A0A7W3SRD3_9BACL</name>
<protein>
    <submittedName>
        <fullName evidence="1">Uncharacterized protein</fullName>
    </submittedName>
</protein>
<organism evidence="1 2">
    <name type="scientific">Fontibacillus solani</name>
    <dbReference type="NCBI Taxonomy" id="1572857"/>
    <lineage>
        <taxon>Bacteria</taxon>
        <taxon>Bacillati</taxon>
        <taxon>Bacillota</taxon>
        <taxon>Bacilli</taxon>
        <taxon>Bacillales</taxon>
        <taxon>Paenibacillaceae</taxon>
        <taxon>Fontibacillus</taxon>
    </lineage>
</organism>
<sequence>MTGFSVIVATLVFVGLLLLSSRFFCFVEMKSVAVRITKSLGLNIVDLDYSFEQIVYFVSLPSNIPTLKNAKQEDLVIKLDYRSLFFPRLTGIKIFIKTEEEDIIISYLPTKDFRLPVLDQILEQGKINRDDYLKISTYKLIHQTTLNEIAEESYKQIRLGRNGKTVSEEA</sequence>
<keyword evidence="2" id="KW-1185">Reference proteome</keyword>
<dbReference type="AlphaFoldDB" id="A0A7W3SRD3"/>
<comment type="caution">
    <text evidence="1">The sequence shown here is derived from an EMBL/GenBank/DDBJ whole genome shotgun (WGS) entry which is preliminary data.</text>
</comment>